<dbReference type="RefSeq" id="XP_001319496.1">
    <property type="nucleotide sequence ID" value="XM_001319461.1"/>
</dbReference>
<dbReference type="Proteomes" id="UP000001542">
    <property type="component" value="Unassembled WGS sequence"/>
</dbReference>
<proteinExistence type="predicted"/>
<protein>
    <submittedName>
        <fullName evidence="1">Uncharacterized protein</fullName>
    </submittedName>
</protein>
<accession>A2EJC1</accession>
<keyword evidence="2" id="KW-1185">Reference proteome</keyword>
<gene>
    <name evidence="1" type="ORF">TVAG_240740</name>
</gene>
<dbReference type="EMBL" id="DS113404">
    <property type="protein sequence ID" value="EAY07273.1"/>
    <property type="molecule type" value="Genomic_DNA"/>
</dbReference>
<dbReference type="OrthoDB" id="10456019at2759"/>
<dbReference type="VEuPathDB" id="TrichDB:TVAG_240740"/>
<organism evidence="1 2">
    <name type="scientific">Trichomonas vaginalis (strain ATCC PRA-98 / G3)</name>
    <dbReference type="NCBI Taxonomy" id="412133"/>
    <lineage>
        <taxon>Eukaryota</taxon>
        <taxon>Metamonada</taxon>
        <taxon>Parabasalia</taxon>
        <taxon>Trichomonadida</taxon>
        <taxon>Trichomonadidae</taxon>
        <taxon>Trichomonas</taxon>
    </lineage>
</organism>
<reference evidence="1" key="2">
    <citation type="journal article" date="2007" name="Science">
        <title>Draft genome sequence of the sexually transmitted pathogen Trichomonas vaginalis.</title>
        <authorList>
            <person name="Carlton J.M."/>
            <person name="Hirt R.P."/>
            <person name="Silva J.C."/>
            <person name="Delcher A.L."/>
            <person name="Schatz M."/>
            <person name="Zhao Q."/>
            <person name="Wortman J.R."/>
            <person name="Bidwell S.L."/>
            <person name="Alsmark U.C.M."/>
            <person name="Besteiro S."/>
            <person name="Sicheritz-Ponten T."/>
            <person name="Noel C.J."/>
            <person name="Dacks J.B."/>
            <person name="Foster P.G."/>
            <person name="Simillion C."/>
            <person name="Van de Peer Y."/>
            <person name="Miranda-Saavedra D."/>
            <person name="Barton G.J."/>
            <person name="Westrop G.D."/>
            <person name="Mueller S."/>
            <person name="Dessi D."/>
            <person name="Fiori P.L."/>
            <person name="Ren Q."/>
            <person name="Paulsen I."/>
            <person name="Zhang H."/>
            <person name="Bastida-Corcuera F.D."/>
            <person name="Simoes-Barbosa A."/>
            <person name="Brown M.T."/>
            <person name="Hayes R.D."/>
            <person name="Mukherjee M."/>
            <person name="Okumura C.Y."/>
            <person name="Schneider R."/>
            <person name="Smith A.J."/>
            <person name="Vanacova S."/>
            <person name="Villalvazo M."/>
            <person name="Haas B.J."/>
            <person name="Pertea M."/>
            <person name="Feldblyum T.V."/>
            <person name="Utterback T.R."/>
            <person name="Shu C.L."/>
            <person name="Osoegawa K."/>
            <person name="de Jong P.J."/>
            <person name="Hrdy I."/>
            <person name="Horvathova L."/>
            <person name="Zubacova Z."/>
            <person name="Dolezal P."/>
            <person name="Malik S.B."/>
            <person name="Logsdon J.M. Jr."/>
            <person name="Henze K."/>
            <person name="Gupta A."/>
            <person name="Wang C.C."/>
            <person name="Dunne R.L."/>
            <person name="Upcroft J.A."/>
            <person name="Upcroft P."/>
            <person name="White O."/>
            <person name="Salzberg S.L."/>
            <person name="Tang P."/>
            <person name="Chiu C.-H."/>
            <person name="Lee Y.-S."/>
            <person name="Embley T.M."/>
            <person name="Coombs G.H."/>
            <person name="Mottram J.C."/>
            <person name="Tachezy J."/>
            <person name="Fraser-Liggett C.M."/>
            <person name="Johnson P.J."/>
        </authorList>
    </citation>
    <scope>NUCLEOTIDE SEQUENCE [LARGE SCALE GENOMIC DNA]</scope>
    <source>
        <strain evidence="1">G3</strain>
    </source>
</reference>
<dbReference type="InParanoid" id="A2EJC1"/>
<dbReference type="AlphaFoldDB" id="A2EJC1"/>
<evidence type="ECO:0000313" key="2">
    <source>
        <dbReference type="Proteomes" id="UP000001542"/>
    </source>
</evidence>
<evidence type="ECO:0000313" key="1">
    <source>
        <dbReference type="EMBL" id="EAY07273.1"/>
    </source>
</evidence>
<dbReference type="VEuPathDB" id="TrichDB:TVAGG3_0742100"/>
<name>A2EJC1_TRIV3</name>
<sequence>MEEQSQVEILLEEMRKNNGKIVAHPYMYVSALHNKSAFYPVDTEDTFFKENNIEVLDLANGDEPEESNENTMKYVVSLDEAGNYRHVIAKK</sequence>
<reference evidence="1" key="1">
    <citation type="submission" date="2006-10" db="EMBL/GenBank/DDBJ databases">
        <authorList>
            <person name="Amadeo P."/>
            <person name="Zhao Q."/>
            <person name="Wortman J."/>
            <person name="Fraser-Liggett C."/>
            <person name="Carlton J."/>
        </authorList>
    </citation>
    <scope>NUCLEOTIDE SEQUENCE</scope>
    <source>
        <strain evidence="1">G3</strain>
    </source>
</reference>
<dbReference type="KEGG" id="tva:75669472"/>